<keyword evidence="2" id="KW-1185">Reference proteome</keyword>
<dbReference type="EMBL" id="UYRT01100646">
    <property type="protein sequence ID" value="VDN42642.1"/>
    <property type="molecule type" value="Genomic_DNA"/>
</dbReference>
<evidence type="ECO:0000313" key="1">
    <source>
        <dbReference type="EMBL" id="VDN42642.1"/>
    </source>
</evidence>
<reference evidence="3" key="1">
    <citation type="submission" date="2016-06" db="UniProtKB">
        <authorList>
            <consortium name="WormBaseParasite"/>
        </authorList>
    </citation>
    <scope>IDENTIFICATION</scope>
</reference>
<sequence length="84" mass="9216">MMWIAKYEVLAGSRRAKVKRYFHTQMERDVARVALLPSVASVSEDFLGSELRVICVSATAAKTAVEKACKAPVSLKGEVVIFSL</sequence>
<proteinExistence type="predicted"/>
<protein>
    <submittedName>
        <fullName evidence="3">DUF4242 domain-containing protein</fullName>
    </submittedName>
</protein>
<organism evidence="3">
    <name type="scientific">Gongylonema pulchrum</name>
    <dbReference type="NCBI Taxonomy" id="637853"/>
    <lineage>
        <taxon>Eukaryota</taxon>
        <taxon>Metazoa</taxon>
        <taxon>Ecdysozoa</taxon>
        <taxon>Nematoda</taxon>
        <taxon>Chromadorea</taxon>
        <taxon>Rhabditida</taxon>
        <taxon>Spirurina</taxon>
        <taxon>Spiruromorpha</taxon>
        <taxon>Spiruroidea</taxon>
        <taxon>Gongylonematidae</taxon>
        <taxon>Gongylonema</taxon>
    </lineage>
</organism>
<dbReference type="AlphaFoldDB" id="A0A183ETJ6"/>
<gene>
    <name evidence="1" type="ORF">GPUH_LOCUS24286</name>
</gene>
<dbReference type="Proteomes" id="UP000271098">
    <property type="component" value="Unassembled WGS sequence"/>
</dbReference>
<accession>A0A183ETJ6</accession>
<dbReference type="WBParaSite" id="GPUH_0002431701-mRNA-1">
    <property type="protein sequence ID" value="GPUH_0002431701-mRNA-1"/>
    <property type="gene ID" value="GPUH_0002431701"/>
</dbReference>
<evidence type="ECO:0000313" key="3">
    <source>
        <dbReference type="WBParaSite" id="GPUH_0002431701-mRNA-1"/>
    </source>
</evidence>
<name>A0A183ETJ6_9BILA</name>
<evidence type="ECO:0000313" key="2">
    <source>
        <dbReference type="Proteomes" id="UP000271098"/>
    </source>
</evidence>
<reference evidence="1 2" key="2">
    <citation type="submission" date="2018-11" db="EMBL/GenBank/DDBJ databases">
        <authorList>
            <consortium name="Pathogen Informatics"/>
        </authorList>
    </citation>
    <scope>NUCLEOTIDE SEQUENCE [LARGE SCALE GENOMIC DNA]</scope>
</reference>